<gene>
    <name evidence="1" type="ORF">ARALYDRAFT_919991</name>
</gene>
<evidence type="ECO:0000313" key="1">
    <source>
        <dbReference type="EMBL" id="EFH41279.1"/>
    </source>
</evidence>
<accession>D7MKS4</accession>
<proteinExistence type="predicted"/>
<keyword evidence="2" id="KW-1185">Reference proteome</keyword>
<dbReference type="AlphaFoldDB" id="D7MKS4"/>
<dbReference type="EMBL" id="GL348720">
    <property type="protein sequence ID" value="EFH41279.1"/>
    <property type="molecule type" value="Genomic_DNA"/>
</dbReference>
<organism evidence="2">
    <name type="scientific">Arabidopsis lyrata subsp. lyrata</name>
    <name type="common">Lyre-leaved rock-cress</name>
    <dbReference type="NCBI Taxonomy" id="81972"/>
    <lineage>
        <taxon>Eukaryota</taxon>
        <taxon>Viridiplantae</taxon>
        <taxon>Streptophyta</taxon>
        <taxon>Embryophyta</taxon>
        <taxon>Tracheophyta</taxon>
        <taxon>Spermatophyta</taxon>
        <taxon>Magnoliopsida</taxon>
        <taxon>eudicotyledons</taxon>
        <taxon>Gunneridae</taxon>
        <taxon>Pentapetalae</taxon>
        <taxon>rosids</taxon>
        <taxon>malvids</taxon>
        <taxon>Brassicales</taxon>
        <taxon>Brassicaceae</taxon>
        <taxon>Camelineae</taxon>
        <taxon>Arabidopsis</taxon>
    </lineage>
</organism>
<protein>
    <submittedName>
        <fullName evidence="1">Predicted protein</fullName>
    </submittedName>
</protein>
<name>D7MKS4_ARALL</name>
<dbReference type="Proteomes" id="UP000008694">
    <property type="component" value="Unassembled WGS sequence"/>
</dbReference>
<evidence type="ECO:0000313" key="2">
    <source>
        <dbReference type="Proteomes" id="UP000008694"/>
    </source>
</evidence>
<reference evidence="2" key="1">
    <citation type="journal article" date="2011" name="Nat. Genet.">
        <title>The Arabidopsis lyrata genome sequence and the basis of rapid genome size change.</title>
        <authorList>
            <person name="Hu T.T."/>
            <person name="Pattyn P."/>
            <person name="Bakker E.G."/>
            <person name="Cao J."/>
            <person name="Cheng J.-F."/>
            <person name="Clark R.M."/>
            <person name="Fahlgren N."/>
            <person name="Fawcett J.A."/>
            <person name="Grimwood J."/>
            <person name="Gundlach H."/>
            <person name="Haberer G."/>
            <person name="Hollister J.D."/>
            <person name="Ossowski S."/>
            <person name="Ottilar R.P."/>
            <person name="Salamov A.A."/>
            <person name="Schneeberger K."/>
            <person name="Spannagl M."/>
            <person name="Wang X."/>
            <person name="Yang L."/>
            <person name="Nasrallah M.E."/>
            <person name="Bergelson J."/>
            <person name="Carrington J.C."/>
            <person name="Gaut B.S."/>
            <person name="Schmutz J."/>
            <person name="Mayer K.F.X."/>
            <person name="Van de Peer Y."/>
            <person name="Grigoriev I.V."/>
            <person name="Nordborg M."/>
            <person name="Weigel D."/>
            <person name="Guo Y.-L."/>
        </authorList>
    </citation>
    <scope>NUCLEOTIDE SEQUENCE [LARGE SCALE GENOMIC DNA]</scope>
    <source>
        <strain evidence="2">cv. MN47</strain>
    </source>
</reference>
<dbReference type="HOGENOM" id="CLU_3089969_0_0_1"/>
<dbReference type="Gramene" id="scaffold_803391.1">
    <property type="protein sequence ID" value="scaffold_803391.1"/>
    <property type="gene ID" value="scaffold_803391.1"/>
</dbReference>
<sequence>MLDRLCASRSCRLFSFFFDAQDWDPPASSSSSSSLPLMFSASHIPEELFEGQ</sequence>